<dbReference type="SMART" id="SM00382">
    <property type="entry name" value="AAA"/>
    <property type="match status" value="1"/>
</dbReference>
<dbReference type="RefSeq" id="WP_023580636.1">
    <property type="nucleotide sequence ID" value="NZ_AVGG01000031.1"/>
</dbReference>
<dbReference type="InterPro" id="IPR003439">
    <property type="entry name" value="ABC_transporter-like_ATP-bd"/>
</dbReference>
<dbReference type="AlphaFoldDB" id="V6SGB6"/>
<dbReference type="InterPro" id="IPR027417">
    <property type="entry name" value="P-loop_NTPase"/>
</dbReference>
<evidence type="ECO:0000256" key="6">
    <source>
        <dbReference type="SAM" id="Coils"/>
    </source>
</evidence>
<keyword evidence="1" id="KW-0677">Repeat</keyword>
<feature type="domain" description="ABC transporter" evidence="7">
    <location>
        <begin position="318"/>
        <end position="536"/>
    </location>
</feature>
<dbReference type="Proteomes" id="UP000018004">
    <property type="component" value="Unassembled WGS sequence"/>
</dbReference>
<evidence type="ECO:0000313" key="9">
    <source>
        <dbReference type="Proteomes" id="UP000018004"/>
    </source>
</evidence>
<keyword evidence="2" id="KW-0547">Nucleotide-binding</keyword>
<dbReference type="FunFam" id="3.40.50.300:FF:000070">
    <property type="entry name" value="Putative ABC transporter ATP-binding component"/>
    <property type="match status" value="1"/>
</dbReference>
<dbReference type="InterPro" id="IPR003593">
    <property type="entry name" value="AAA+_ATPase"/>
</dbReference>
<organism evidence="8 9">
    <name type="scientific">Flavobacterium limnosediminis JC2902</name>
    <dbReference type="NCBI Taxonomy" id="1341181"/>
    <lineage>
        <taxon>Bacteria</taxon>
        <taxon>Pseudomonadati</taxon>
        <taxon>Bacteroidota</taxon>
        <taxon>Flavobacteriia</taxon>
        <taxon>Flavobacteriales</taxon>
        <taxon>Flavobacteriaceae</taxon>
        <taxon>Flavobacterium</taxon>
    </lineage>
</organism>
<dbReference type="EMBL" id="AVGG01000031">
    <property type="protein sequence ID" value="ESU25297.1"/>
    <property type="molecule type" value="Genomic_DNA"/>
</dbReference>
<dbReference type="PANTHER" id="PTHR42855:SF2">
    <property type="entry name" value="DRUG RESISTANCE ABC TRANSPORTER,ATP-BINDING PROTEIN"/>
    <property type="match status" value="1"/>
</dbReference>
<dbReference type="FunFam" id="3.40.50.300:FF:000011">
    <property type="entry name" value="Putative ABC transporter ATP-binding component"/>
    <property type="match status" value="1"/>
</dbReference>
<evidence type="ECO:0000256" key="3">
    <source>
        <dbReference type="ARBA" id="ARBA00022840"/>
    </source>
</evidence>
<dbReference type="GO" id="GO:0005524">
    <property type="term" value="F:ATP binding"/>
    <property type="evidence" value="ECO:0007669"/>
    <property type="project" value="UniProtKB-KW"/>
</dbReference>
<reference evidence="8 9" key="1">
    <citation type="submission" date="2013-08" db="EMBL/GenBank/DDBJ databases">
        <title>Flavobacterium limnosediminis JC2902 genome sequencing.</title>
        <authorList>
            <person name="Lee K."/>
            <person name="Yi H."/>
            <person name="Park S."/>
            <person name="Chun J."/>
        </authorList>
    </citation>
    <scope>NUCLEOTIDE SEQUENCE [LARGE SCALE GENOMIC DNA]</scope>
    <source>
        <strain evidence="8 9">JC2902</strain>
    </source>
</reference>
<sequence length="538" mass="61149">MLTVSNLSVQFGKRILFDEVNVTFTQGNCYGIIGANGAGKSTFLKILSGDIDPTSGRVILEPGKRMSVLNQNHNMFDEHTVLETVMMGNKTLFAIKKEMDELYADYDDKNADRIGELQMQFDEMNGWNAESDAGAMLSNLGISADYHYTLMGEMEGKLKVRVLLAQALFGNPDVLIMDEPTNDLDFETIGWLENFLANYDNTVLVVSHDRHFLDAVCTHVSDIDFGKINHYSGNYTFWYESSQLAAKQRAQQNKKAEEKKAELEEFIRRFSANVAKSKQATSRKKMIDKLNLDEIKPSSRRYPAIIFDQEREAGDQILNVVDLSASIEGEVLFKNIDLNMAKGDKIVVFSKDSRATSAFYEILNGNLTADSGTYEWGITTTQSYLPADNHSFFENDLTLVDWLRQWAKTEPERDEVYVRGFLGKMIFSGEEALKTGRVLSGGEKVRCMLSRMMMMRANVLMLDEPTNHLDLESITAFNNSLKNFKGSVLFTTHDHEFAQTVANRVVEITPKGVIDRYMTFDEYLEDEKIQEMRKKMYS</sequence>
<dbReference type="eggNOG" id="COG0488">
    <property type="taxonomic scope" value="Bacteria"/>
</dbReference>
<evidence type="ECO:0000313" key="8">
    <source>
        <dbReference type="EMBL" id="ESU25297.1"/>
    </source>
</evidence>
<dbReference type="Pfam" id="PF00005">
    <property type="entry name" value="ABC_tran"/>
    <property type="match status" value="2"/>
</dbReference>
<dbReference type="Pfam" id="PF12848">
    <property type="entry name" value="ABC_tran_Xtn"/>
    <property type="match status" value="1"/>
</dbReference>
<keyword evidence="3" id="KW-0067">ATP-binding</keyword>
<evidence type="ECO:0000256" key="4">
    <source>
        <dbReference type="ARBA" id="ARBA00061551"/>
    </source>
</evidence>
<dbReference type="Gene3D" id="3.40.50.300">
    <property type="entry name" value="P-loop containing nucleotide triphosphate hydrolases"/>
    <property type="match status" value="2"/>
</dbReference>
<gene>
    <name evidence="8" type="ORF">FLJC2902T_31050</name>
</gene>
<keyword evidence="6" id="KW-0175">Coiled coil</keyword>
<dbReference type="InterPro" id="IPR032781">
    <property type="entry name" value="ABC_tran_Xtn"/>
</dbReference>
<evidence type="ECO:0000256" key="5">
    <source>
        <dbReference type="ARBA" id="ARBA00074044"/>
    </source>
</evidence>
<dbReference type="PANTHER" id="PTHR42855">
    <property type="entry name" value="ABC TRANSPORTER ATP-BINDING SUBUNIT"/>
    <property type="match status" value="1"/>
</dbReference>
<dbReference type="SUPFAM" id="SSF52540">
    <property type="entry name" value="P-loop containing nucleoside triphosphate hydrolases"/>
    <property type="match status" value="2"/>
</dbReference>
<dbReference type="PROSITE" id="PS50893">
    <property type="entry name" value="ABC_TRANSPORTER_2"/>
    <property type="match status" value="2"/>
</dbReference>
<feature type="coiled-coil region" evidence="6">
    <location>
        <begin position="244"/>
        <end position="273"/>
    </location>
</feature>
<dbReference type="GO" id="GO:0016887">
    <property type="term" value="F:ATP hydrolysis activity"/>
    <property type="evidence" value="ECO:0007669"/>
    <property type="project" value="InterPro"/>
</dbReference>
<accession>V6SGB6</accession>
<proteinExistence type="inferred from homology"/>
<evidence type="ECO:0000259" key="7">
    <source>
        <dbReference type="PROSITE" id="PS50893"/>
    </source>
</evidence>
<dbReference type="InterPro" id="IPR051309">
    <property type="entry name" value="ABCF_ATPase"/>
</dbReference>
<dbReference type="CDD" id="cd03221">
    <property type="entry name" value="ABCF_EF-3"/>
    <property type="match status" value="2"/>
</dbReference>
<evidence type="ECO:0000256" key="2">
    <source>
        <dbReference type="ARBA" id="ARBA00022741"/>
    </source>
</evidence>
<comment type="caution">
    <text evidence="8">The sequence shown here is derived from an EMBL/GenBank/DDBJ whole genome shotgun (WGS) entry which is preliminary data.</text>
</comment>
<name>V6SGB6_9FLAO</name>
<keyword evidence="9" id="KW-1185">Reference proteome</keyword>
<dbReference type="STRING" id="1341181.FLJC2902T_31050"/>
<evidence type="ECO:0000256" key="1">
    <source>
        <dbReference type="ARBA" id="ARBA00022737"/>
    </source>
</evidence>
<dbReference type="PATRIC" id="fig|1341181.4.peg.3052"/>
<protein>
    <recommendedName>
        <fullName evidence="5">Probable ATP-binding protein YbiT</fullName>
    </recommendedName>
</protein>
<feature type="domain" description="ABC transporter" evidence="7">
    <location>
        <begin position="2"/>
        <end position="250"/>
    </location>
</feature>
<comment type="similarity">
    <text evidence="4">Belongs to the ABC transporter superfamily. ABCF family. YbiT subfamily.</text>
</comment>
<dbReference type="OrthoDB" id="1521973at2"/>